<dbReference type="InterPro" id="IPR036047">
    <property type="entry name" value="F-box-like_dom_sf"/>
</dbReference>
<accession>A0A9P5ZHN4</accession>
<protein>
    <recommendedName>
        <fullName evidence="1">F-box domain-containing protein</fullName>
    </recommendedName>
</protein>
<dbReference type="EMBL" id="MU155132">
    <property type="protein sequence ID" value="KAF9486031.1"/>
    <property type="molecule type" value="Genomic_DNA"/>
</dbReference>
<organism evidence="2 3">
    <name type="scientific">Pholiota conissans</name>
    <dbReference type="NCBI Taxonomy" id="109636"/>
    <lineage>
        <taxon>Eukaryota</taxon>
        <taxon>Fungi</taxon>
        <taxon>Dikarya</taxon>
        <taxon>Basidiomycota</taxon>
        <taxon>Agaricomycotina</taxon>
        <taxon>Agaricomycetes</taxon>
        <taxon>Agaricomycetidae</taxon>
        <taxon>Agaricales</taxon>
        <taxon>Agaricineae</taxon>
        <taxon>Strophariaceae</taxon>
        <taxon>Pholiota</taxon>
    </lineage>
</organism>
<dbReference type="AlphaFoldDB" id="A0A9P5ZHN4"/>
<dbReference type="SUPFAM" id="SSF81383">
    <property type="entry name" value="F-box domain"/>
    <property type="match status" value="1"/>
</dbReference>
<dbReference type="OrthoDB" id="2937711at2759"/>
<comment type="caution">
    <text evidence="2">The sequence shown here is derived from an EMBL/GenBank/DDBJ whole genome shotgun (WGS) entry which is preliminary data.</text>
</comment>
<name>A0A9P5ZHN4_9AGAR</name>
<keyword evidence="3" id="KW-1185">Reference proteome</keyword>
<dbReference type="Proteomes" id="UP000807469">
    <property type="component" value="Unassembled WGS sequence"/>
</dbReference>
<reference evidence="2" key="1">
    <citation type="submission" date="2020-11" db="EMBL/GenBank/DDBJ databases">
        <authorList>
            <consortium name="DOE Joint Genome Institute"/>
            <person name="Ahrendt S."/>
            <person name="Riley R."/>
            <person name="Andreopoulos W."/>
            <person name="Labutti K."/>
            <person name="Pangilinan J."/>
            <person name="Ruiz-Duenas F.J."/>
            <person name="Barrasa J.M."/>
            <person name="Sanchez-Garcia M."/>
            <person name="Camarero S."/>
            <person name="Miyauchi S."/>
            <person name="Serrano A."/>
            <person name="Linde D."/>
            <person name="Babiker R."/>
            <person name="Drula E."/>
            <person name="Ayuso-Fernandez I."/>
            <person name="Pacheco R."/>
            <person name="Padilla G."/>
            <person name="Ferreira P."/>
            <person name="Barriuso J."/>
            <person name="Kellner H."/>
            <person name="Castanera R."/>
            <person name="Alfaro M."/>
            <person name="Ramirez L."/>
            <person name="Pisabarro A.G."/>
            <person name="Kuo A."/>
            <person name="Tritt A."/>
            <person name="Lipzen A."/>
            <person name="He G."/>
            <person name="Yan M."/>
            <person name="Ng V."/>
            <person name="Cullen D."/>
            <person name="Martin F."/>
            <person name="Rosso M.-N."/>
            <person name="Henrissat B."/>
            <person name="Hibbett D."/>
            <person name="Martinez A.T."/>
            <person name="Grigoriev I.V."/>
        </authorList>
    </citation>
    <scope>NUCLEOTIDE SEQUENCE</scope>
    <source>
        <strain evidence="2">CIRM-BRFM 674</strain>
    </source>
</reference>
<evidence type="ECO:0000313" key="3">
    <source>
        <dbReference type="Proteomes" id="UP000807469"/>
    </source>
</evidence>
<dbReference type="PROSITE" id="PS50181">
    <property type="entry name" value="FBOX"/>
    <property type="match status" value="1"/>
</dbReference>
<gene>
    <name evidence="2" type="ORF">BDN70DRAFT_822871</name>
</gene>
<dbReference type="SMART" id="SM00256">
    <property type="entry name" value="FBOX"/>
    <property type="match status" value="1"/>
</dbReference>
<feature type="domain" description="F-box" evidence="1">
    <location>
        <begin position="5"/>
        <end position="51"/>
    </location>
</feature>
<sequence>MMQTALNLASLPDDILLSISSFLSLADVLTFPLVCHAFNSVAQNRVLWIILLNAESLVRPIACPAFTDLSTLALEDLRRIACHTIRLQHNWTTGRFDPLPIAGPIKTVILNVPRQEEDLEQNVGLLDLIFQVPGTEYYVFHSRDTGQLLVWDVGLGRQVAPGIFVAKRIVDVSAGRQTQGLFWMGLLVSEHSAIPSDKMMIVRLDYDAPTGPDLKITFEYTFAPNLTHWAIFMTEEYIGAIELSESQLVDAHLRIVAVNIGTGRQTIITTNVPIDEAHNMGAHSGTCTVEDNTFILFEDSDNSFVFLIPKAILPHDANHDIPASSNLACYTRTSNVSWDPGAGRTFTPEGVLSANNMYGVPAVSLQALDTVVWSSSYEVPESVMQIRFWTPCMQTLPPERSTAMTTAAPAAGAPTTIPTLECKWVANIQGSLGDASNSAWKLMLLSHSGCNVLLVMERGTHLELRLIVVDPELNKCVQHRLAVPENMELGYVYGLSIDDHRGVITLLDTRGLLYAIPYA</sequence>
<dbReference type="Pfam" id="PF12937">
    <property type="entry name" value="F-box-like"/>
    <property type="match status" value="1"/>
</dbReference>
<evidence type="ECO:0000259" key="1">
    <source>
        <dbReference type="PROSITE" id="PS50181"/>
    </source>
</evidence>
<dbReference type="Gene3D" id="1.20.1280.50">
    <property type="match status" value="1"/>
</dbReference>
<dbReference type="InterPro" id="IPR001810">
    <property type="entry name" value="F-box_dom"/>
</dbReference>
<evidence type="ECO:0000313" key="2">
    <source>
        <dbReference type="EMBL" id="KAF9486031.1"/>
    </source>
</evidence>
<proteinExistence type="predicted"/>